<dbReference type="Proteomes" id="UP000178797">
    <property type="component" value="Unassembled WGS sequence"/>
</dbReference>
<dbReference type="PANTHER" id="PTHR32432:SF3">
    <property type="entry name" value="ETHANOLAMINE UTILIZATION PROTEIN EUTJ"/>
    <property type="match status" value="1"/>
</dbReference>
<dbReference type="AlphaFoldDB" id="A0A1F7RTX2"/>
<evidence type="ECO:0000313" key="3">
    <source>
        <dbReference type="Proteomes" id="UP000178797"/>
    </source>
</evidence>
<accession>A0A1F7RTX2</accession>
<dbReference type="PIRSF" id="PIRSF019169">
    <property type="entry name" value="PilM"/>
    <property type="match status" value="1"/>
</dbReference>
<organism evidence="2 3">
    <name type="scientific">Candidatus Schekmanbacteria bacterium RBG_16_38_10</name>
    <dbReference type="NCBI Taxonomy" id="1817879"/>
    <lineage>
        <taxon>Bacteria</taxon>
        <taxon>Candidatus Schekmaniibacteriota</taxon>
    </lineage>
</organism>
<gene>
    <name evidence="2" type="ORF">A2W05_09955</name>
</gene>
<dbReference type="PANTHER" id="PTHR32432">
    <property type="entry name" value="CELL DIVISION PROTEIN FTSA-RELATED"/>
    <property type="match status" value="1"/>
</dbReference>
<dbReference type="EMBL" id="MGDE01000162">
    <property type="protein sequence ID" value="OGL44820.1"/>
    <property type="molecule type" value="Genomic_DNA"/>
</dbReference>
<dbReference type="GO" id="GO:0051301">
    <property type="term" value="P:cell division"/>
    <property type="evidence" value="ECO:0007669"/>
    <property type="project" value="InterPro"/>
</dbReference>
<comment type="caution">
    <text evidence="2">The sequence shown here is derived from an EMBL/GenBank/DDBJ whole genome shotgun (WGS) entry which is preliminary data.</text>
</comment>
<dbReference type="Gene3D" id="3.30.1490.300">
    <property type="match status" value="1"/>
</dbReference>
<proteinExistence type="predicted"/>
<protein>
    <recommendedName>
        <fullName evidence="1">SHS2 domain-containing protein</fullName>
    </recommendedName>
</protein>
<sequence length="347" mass="38384">MLFPGKQVVGLDIGSSSIKAFLIAETKKGFQLLKFAVKDVVPDSIVDGAIMDSASVVQAIKEILKEMKIKNFLVSTAIAGHSVIVKRVNVSKRTEAELREAISLEAEQYIPFDIDDVNMDFHIIGDSKASEGQMEIILVAAKKEQINEYSNLIRETGLMPVIVDLAVFALQNCYEVNYEEDGKTIALINIGASLININILKNSISSFVRDIPIGGKQYTEAMQKELQLSFSEAEKLKKSCSVKEEISPEIEGILNSVNEEICQEIKRSFDFFKTQTAEGDVDKIYLCGGSSKVFGLDKVLSSRTGIEVGMLDPFRRVKIDEKSNNFRLLKEIAPMSIIGVGLAVRKF</sequence>
<dbReference type="Pfam" id="PF11104">
    <property type="entry name" value="PilM_2"/>
    <property type="match status" value="1"/>
</dbReference>
<dbReference type="InterPro" id="IPR050696">
    <property type="entry name" value="FtsA/MreB"/>
</dbReference>
<name>A0A1F7RTX2_9BACT</name>
<dbReference type="InterPro" id="IPR003494">
    <property type="entry name" value="SHS2_FtsA"/>
</dbReference>
<dbReference type="NCBIfam" id="TIGR01175">
    <property type="entry name" value="pilM"/>
    <property type="match status" value="1"/>
</dbReference>
<dbReference type="Gene3D" id="3.30.420.40">
    <property type="match status" value="2"/>
</dbReference>
<feature type="domain" description="SHS2" evidence="1">
    <location>
        <begin position="8"/>
        <end position="167"/>
    </location>
</feature>
<dbReference type="CDD" id="cd24049">
    <property type="entry name" value="ASKHA_NBD_PilM"/>
    <property type="match status" value="1"/>
</dbReference>
<dbReference type="SUPFAM" id="SSF53067">
    <property type="entry name" value="Actin-like ATPase domain"/>
    <property type="match status" value="2"/>
</dbReference>
<reference evidence="2 3" key="1">
    <citation type="journal article" date="2016" name="Nat. Commun.">
        <title>Thousands of microbial genomes shed light on interconnected biogeochemical processes in an aquifer system.</title>
        <authorList>
            <person name="Anantharaman K."/>
            <person name="Brown C.T."/>
            <person name="Hug L.A."/>
            <person name="Sharon I."/>
            <person name="Castelle C.J."/>
            <person name="Probst A.J."/>
            <person name="Thomas B.C."/>
            <person name="Singh A."/>
            <person name="Wilkins M.J."/>
            <person name="Karaoz U."/>
            <person name="Brodie E.L."/>
            <person name="Williams K.H."/>
            <person name="Hubbard S.S."/>
            <person name="Banfield J.F."/>
        </authorList>
    </citation>
    <scope>NUCLEOTIDE SEQUENCE [LARGE SCALE GENOMIC DNA]</scope>
</reference>
<dbReference type="InterPro" id="IPR005883">
    <property type="entry name" value="PilM"/>
</dbReference>
<evidence type="ECO:0000313" key="2">
    <source>
        <dbReference type="EMBL" id="OGL44820.1"/>
    </source>
</evidence>
<dbReference type="InterPro" id="IPR043129">
    <property type="entry name" value="ATPase_NBD"/>
</dbReference>
<evidence type="ECO:0000259" key="1">
    <source>
        <dbReference type="SMART" id="SM00842"/>
    </source>
</evidence>
<dbReference type="SMART" id="SM00842">
    <property type="entry name" value="FtsA"/>
    <property type="match status" value="1"/>
</dbReference>